<reference evidence="1 2" key="2">
    <citation type="journal article" date="2023" name="Plant Pathol.">
        <title>Dismantling and reorganizing Pseudomonas marginalis sensu#lato.</title>
        <authorList>
            <person name="Sawada H."/>
            <person name="Fujikawa T."/>
            <person name="Satou M."/>
        </authorList>
    </citation>
    <scope>NUCLEOTIDE SEQUENCE [LARGE SCALE GENOMIC DNA]</scope>
    <source>
        <strain evidence="1 2">MAFF 302030</strain>
    </source>
</reference>
<dbReference type="EMBL" id="JALQCW010000040">
    <property type="protein sequence ID" value="MCK9799404.1"/>
    <property type="molecule type" value="Genomic_DNA"/>
</dbReference>
<dbReference type="AlphaFoldDB" id="A0A9X2C7N2"/>
<comment type="caution">
    <text evidence="1">The sequence shown here is derived from an EMBL/GenBank/DDBJ whole genome shotgun (WGS) entry which is preliminary data.</text>
</comment>
<dbReference type="RefSeq" id="WP_268265738.1">
    <property type="nucleotide sequence ID" value="NZ_JALQCW010000040.1"/>
</dbReference>
<reference evidence="1 2" key="1">
    <citation type="journal article" date="2022" name="Int. J. Syst. Evol. Microbiol.">
        <title>Pseudomonas aegrilactucae sp. nov. and Pseudomonas morbosilactucae sp. nov., pathogens causing bacterial rot of lettuce in Japan.</title>
        <authorList>
            <person name="Sawada H."/>
            <person name="Fujikawa T."/>
            <person name="Satou M."/>
        </authorList>
    </citation>
    <scope>NUCLEOTIDE SEQUENCE [LARGE SCALE GENOMIC DNA]</scope>
    <source>
        <strain evidence="1 2">MAFF 302030</strain>
    </source>
</reference>
<sequence>MSEQIKELDYVDLRVSPKELRYFVLCGLALMQNVPEDSIFTYCGLSKDEIVEVSLRMREVADKSGVPM</sequence>
<protein>
    <submittedName>
        <fullName evidence="1">Uncharacterized protein</fullName>
    </submittedName>
</protein>
<name>A0A9X2C7N2_9PSED</name>
<evidence type="ECO:0000313" key="2">
    <source>
        <dbReference type="Proteomes" id="UP001155059"/>
    </source>
</evidence>
<gene>
    <name evidence="1" type="ORF">M1B34_17245</name>
</gene>
<organism evidence="1 2">
    <name type="scientific">Pseudomonas morbosilactucae</name>
    <dbReference type="NCBI Taxonomy" id="2938197"/>
    <lineage>
        <taxon>Bacteria</taxon>
        <taxon>Pseudomonadati</taxon>
        <taxon>Pseudomonadota</taxon>
        <taxon>Gammaproteobacteria</taxon>
        <taxon>Pseudomonadales</taxon>
        <taxon>Pseudomonadaceae</taxon>
        <taxon>Pseudomonas</taxon>
    </lineage>
</organism>
<evidence type="ECO:0000313" key="1">
    <source>
        <dbReference type="EMBL" id="MCK9799404.1"/>
    </source>
</evidence>
<proteinExistence type="predicted"/>
<dbReference type="Proteomes" id="UP001155059">
    <property type="component" value="Unassembled WGS sequence"/>
</dbReference>
<accession>A0A9X2C7N2</accession>